<dbReference type="RefSeq" id="XP_009172229.1">
    <property type="nucleotide sequence ID" value="XM_009173965.1"/>
</dbReference>
<comment type="similarity">
    <text evidence="2">Belongs to the PA-phosphatase related phosphoesterase family.</text>
</comment>
<dbReference type="CTD" id="20322401"/>
<evidence type="ECO:0000256" key="5">
    <source>
        <dbReference type="ARBA" id="ARBA00023136"/>
    </source>
</evidence>
<feature type="transmembrane region" description="Helical" evidence="6">
    <location>
        <begin position="12"/>
        <end position="29"/>
    </location>
</feature>
<feature type="domain" description="Phosphatidic acid phosphatase type 2/haloperoxidase" evidence="7">
    <location>
        <begin position="103"/>
        <end position="245"/>
    </location>
</feature>
<feature type="transmembrane region" description="Helical" evidence="6">
    <location>
        <begin position="99"/>
        <end position="121"/>
    </location>
</feature>
<dbReference type="PANTHER" id="PTHR10165">
    <property type="entry name" value="LIPID PHOSPHATE PHOSPHATASE"/>
    <property type="match status" value="1"/>
</dbReference>
<organism evidence="8 9">
    <name type="scientific">Opisthorchis viverrini</name>
    <name type="common">Southeast Asian liver fluke</name>
    <dbReference type="NCBI Taxonomy" id="6198"/>
    <lineage>
        <taxon>Eukaryota</taxon>
        <taxon>Metazoa</taxon>
        <taxon>Spiralia</taxon>
        <taxon>Lophotrochozoa</taxon>
        <taxon>Platyhelminthes</taxon>
        <taxon>Trematoda</taxon>
        <taxon>Digenea</taxon>
        <taxon>Opisthorchiida</taxon>
        <taxon>Opisthorchiata</taxon>
        <taxon>Opisthorchiidae</taxon>
        <taxon>Opisthorchis</taxon>
    </lineage>
</organism>
<dbReference type="Proteomes" id="UP000054324">
    <property type="component" value="Unassembled WGS sequence"/>
</dbReference>
<evidence type="ECO:0000256" key="3">
    <source>
        <dbReference type="ARBA" id="ARBA00022692"/>
    </source>
</evidence>
<sequence>MNPDWCPCVLRVVLDWLLVVLLHVAFYLFKGIKVPLSGFFCDDHSIRYPYYDSTIPTKALLGYGYGLPLALVVILEPLSALYLYYAVGAKNVWKTMAVRMYNVITIYMLAIGLTRAVTWLFKITTKANRPHFLDVCQPNITLTSCTGFVNEYSCQGMRTNLMPEINVSFVSGHSSVTAVAVMFIVLYLQERLQLSCAPLLRPMLQTAIVSFGLYVVISRYTDKKHHVSDIIAGTLVGAGSATALFIGYSPTMKELAPWRWSE</sequence>
<feature type="transmembrane region" description="Helical" evidence="6">
    <location>
        <begin position="199"/>
        <end position="218"/>
    </location>
</feature>
<proteinExistence type="inferred from homology"/>
<dbReference type="GO" id="GO:0006644">
    <property type="term" value="P:phospholipid metabolic process"/>
    <property type="evidence" value="ECO:0007669"/>
    <property type="project" value="InterPro"/>
</dbReference>
<comment type="subcellular location">
    <subcellularLocation>
        <location evidence="1">Membrane</location>
        <topology evidence="1">Multi-pass membrane protein</topology>
    </subcellularLocation>
</comment>
<dbReference type="InterPro" id="IPR036938">
    <property type="entry name" value="PAP2/HPO_sf"/>
</dbReference>
<dbReference type="OrthoDB" id="8907274at2759"/>
<evidence type="ECO:0000313" key="9">
    <source>
        <dbReference type="Proteomes" id="UP000054324"/>
    </source>
</evidence>
<evidence type="ECO:0000256" key="1">
    <source>
        <dbReference type="ARBA" id="ARBA00004141"/>
    </source>
</evidence>
<dbReference type="PANTHER" id="PTHR10165:SF103">
    <property type="entry name" value="PHOSPHOLIPID PHOSPHATASE HOMOLOG 1.2 HOMOLOG"/>
    <property type="match status" value="1"/>
</dbReference>
<keyword evidence="4 6" id="KW-1133">Transmembrane helix</keyword>
<evidence type="ECO:0000313" key="8">
    <source>
        <dbReference type="EMBL" id="KER24013.1"/>
    </source>
</evidence>
<reference evidence="8 9" key="1">
    <citation type="submission" date="2013-11" db="EMBL/GenBank/DDBJ databases">
        <title>Opisthorchis viverrini - life in the bile duct.</title>
        <authorList>
            <person name="Young N.D."/>
            <person name="Nagarajan N."/>
            <person name="Lin S.J."/>
            <person name="Korhonen P.K."/>
            <person name="Jex A.R."/>
            <person name="Hall R.S."/>
            <person name="Safavi-Hemami H."/>
            <person name="Kaewkong W."/>
            <person name="Bertrand D."/>
            <person name="Gao S."/>
            <person name="Seet Q."/>
            <person name="Wongkham S."/>
            <person name="Teh B.T."/>
            <person name="Wongkham C."/>
            <person name="Intapan P.M."/>
            <person name="Maleewong W."/>
            <person name="Yang X."/>
            <person name="Hu M."/>
            <person name="Wang Z."/>
            <person name="Hofmann A."/>
            <person name="Sternberg P.W."/>
            <person name="Tan P."/>
            <person name="Wang J."/>
            <person name="Gasser R.B."/>
        </authorList>
    </citation>
    <scope>NUCLEOTIDE SEQUENCE [LARGE SCALE GENOMIC DNA]</scope>
</reference>
<dbReference type="GO" id="GO:0008195">
    <property type="term" value="F:phosphatidate phosphatase activity"/>
    <property type="evidence" value="ECO:0007669"/>
    <property type="project" value="TreeGrafter"/>
</dbReference>
<evidence type="ECO:0000259" key="7">
    <source>
        <dbReference type="SMART" id="SM00014"/>
    </source>
</evidence>
<dbReference type="GO" id="GO:0046839">
    <property type="term" value="P:phospholipid dephosphorylation"/>
    <property type="evidence" value="ECO:0007669"/>
    <property type="project" value="TreeGrafter"/>
</dbReference>
<dbReference type="InterPro" id="IPR043216">
    <property type="entry name" value="PAP-like"/>
</dbReference>
<keyword evidence="5 6" id="KW-0472">Membrane</keyword>
<dbReference type="Pfam" id="PF01569">
    <property type="entry name" value="PAP2"/>
    <property type="match status" value="1"/>
</dbReference>
<keyword evidence="3 6" id="KW-0812">Transmembrane</keyword>
<dbReference type="GO" id="GO:0007165">
    <property type="term" value="P:signal transduction"/>
    <property type="evidence" value="ECO:0007669"/>
    <property type="project" value="TreeGrafter"/>
</dbReference>
<feature type="transmembrane region" description="Helical" evidence="6">
    <location>
        <begin position="167"/>
        <end position="187"/>
    </location>
</feature>
<dbReference type="AlphaFoldDB" id="A0A074ZA58"/>
<feature type="transmembrane region" description="Helical" evidence="6">
    <location>
        <begin position="230"/>
        <end position="249"/>
    </location>
</feature>
<dbReference type="KEGG" id="ovi:T265_08222"/>
<dbReference type="GeneID" id="20322401"/>
<keyword evidence="9" id="KW-1185">Reference proteome</keyword>
<gene>
    <name evidence="8" type="ORF">T265_08222</name>
</gene>
<dbReference type="SMART" id="SM00014">
    <property type="entry name" value="acidPPc"/>
    <property type="match status" value="1"/>
</dbReference>
<evidence type="ECO:0000256" key="4">
    <source>
        <dbReference type="ARBA" id="ARBA00022989"/>
    </source>
</evidence>
<dbReference type="STRING" id="6198.A0A074ZA58"/>
<dbReference type="Gene3D" id="1.20.144.10">
    <property type="entry name" value="Phosphatidic acid phosphatase type 2/haloperoxidase"/>
    <property type="match status" value="1"/>
</dbReference>
<dbReference type="EMBL" id="KL596826">
    <property type="protein sequence ID" value="KER24013.1"/>
    <property type="molecule type" value="Genomic_DNA"/>
</dbReference>
<evidence type="ECO:0000256" key="6">
    <source>
        <dbReference type="SAM" id="Phobius"/>
    </source>
</evidence>
<dbReference type="InterPro" id="IPR000326">
    <property type="entry name" value="PAP2/HPO"/>
</dbReference>
<dbReference type="SUPFAM" id="SSF48317">
    <property type="entry name" value="Acid phosphatase/Vanadium-dependent haloperoxidase"/>
    <property type="match status" value="1"/>
</dbReference>
<evidence type="ECO:0000256" key="2">
    <source>
        <dbReference type="ARBA" id="ARBA00008816"/>
    </source>
</evidence>
<feature type="transmembrane region" description="Helical" evidence="6">
    <location>
        <begin position="65"/>
        <end position="87"/>
    </location>
</feature>
<accession>A0A074ZA58</accession>
<protein>
    <recommendedName>
        <fullName evidence="7">Phosphatidic acid phosphatase type 2/haloperoxidase domain-containing protein</fullName>
    </recommendedName>
</protein>
<name>A0A074ZA58_OPIVI</name>
<dbReference type="GO" id="GO:0005886">
    <property type="term" value="C:plasma membrane"/>
    <property type="evidence" value="ECO:0007669"/>
    <property type="project" value="TreeGrafter"/>
</dbReference>